<dbReference type="Gene3D" id="3.20.70.20">
    <property type="match status" value="1"/>
</dbReference>
<comment type="caution">
    <text evidence="6">The sequence shown here is derived from an EMBL/GenBank/DDBJ whole genome shotgun (WGS) entry which is preliminary data.</text>
</comment>
<evidence type="ECO:0000259" key="5">
    <source>
        <dbReference type="Pfam" id="PF00317"/>
    </source>
</evidence>
<dbReference type="InterPro" id="IPR008926">
    <property type="entry name" value="RNR_R1-su_N"/>
</dbReference>
<evidence type="ECO:0000256" key="3">
    <source>
        <dbReference type="ARBA" id="ARBA00023002"/>
    </source>
</evidence>
<dbReference type="PANTHER" id="PTHR43371">
    <property type="entry name" value="VITAMIN B12-DEPENDENT RIBONUCLEOTIDE REDUCTASE"/>
    <property type="match status" value="1"/>
</dbReference>
<dbReference type="GO" id="GO:0009263">
    <property type="term" value="P:deoxyribonucleotide biosynthetic process"/>
    <property type="evidence" value="ECO:0007669"/>
    <property type="project" value="InterPro"/>
</dbReference>
<dbReference type="InterPro" id="IPR050862">
    <property type="entry name" value="RdRp_reductase_class-2"/>
</dbReference>
<reference evidence="6" key="1">
    <citation type="journal article" date="2014" name="Front. Microbiol.">
        <title>High frequency of phylogenetically diverse reductive dehalogenase-homologous genes in deep subseafloor sedimentary metagenomes.</title>
        <authorList>
            <person name="Kawai M."/>
            <person name="Futagami T."/>
            <person name="Toyoda A."/>
            <person name="Takaki Y."/>
            <person name="Nishi S."/>
            <person name="Hori S."/>
            <person name="Arai W."/>
            <person name="Tsubouchi T."/>
            <person name="Morono Y."/>
            <person name="Uchiyama I."/>
            <person name="Ito T."/>
            <person name="Fujiyama A."/>
            <person name="Inagaki F."/>
            <person name="Takami H."/>
        </authorList>
    </citation>
    <scope>NUCLEOTIDE SEQUENCE</scope>
    <source>
        <strain evidence="6">Expedition CK06-06</strain>
    </source>
</reference>
<dbReference type="GO" id="GO:0004748">
    <property type="term" value="F:ribonucleoside-diphosphate reductase activity, thioredoxin disulfide as acceptor"/>
    <property type="evidence" value="ECO:0007669"/>
    <property type="project" value="InterPro"/>
</dbReference>
<keyword evidence="3" id="KW-0560">Oxidoreductase</keyword>
<evidence type="ECO:0000256" key="2">
    <source>
        <dbReference type="ARBA" id="ARBA00022628"/>
    </source>
</evidence>
<dbReference type="SUPFAM" id="SSF48168">
    <property type="entry name" value="R1 subunit of ribonucleotide reductase, N-terminal domain"/>
    <property type="match status" value="1"/>
</dbReference>
<feature type="non-terminal residue" evidence="6">
    <location>
        <position position="86"/>
    </location>
</feature>
<dbReference type="PANTHER" id="PTHR43371:SF1">
    <property type="entry name" value="RIBONUCLEOSIDE-DIPHOSPHATE REDUCTASE"/>
    <property type="match status" value="1"/>
</dbReference>
<dbReference type="Pfam" id="PF00317">
    <property type="entry name" value="Ribonuc_red_lgN"/>
    <property type="match status" value="1"/>
</dbReference>
<keyword evidence="4" id="KW-0170">Cobalt</keyword>
<evidence type="ECO:0000256" key="4">
    <source>
        <dbReference type="ARBA" id="ARBA00023285"/>
    </source>
</evidence>
<evidence type="ECO:0000313" key="6">
    <source>
        <dbReference type="EMBL" id="GAG88116.1"/>
    </source>
</evidence>
<dbReference type="GO" id="GO:0005524">
    <property type="term" value="F:ATP binding"/>
    <property type="evidence" value="ECO:0007669"/>
    <property type="project" value="InterPro"/>
</dbReference>
<evidence type="ECO:0000256" key="1">
    <source>
        <dbReference type="ARBA" id="ARBA00001922"/>
    </source>
</evidence>
<protein>
    <recommendedName>
        <fullName evidence="5">Ribonucleotide reductase large subunit N-terminal domain-containing protein</fullName>
    </recommendedName>
</protein>
<sequence>MDTTLQDRESALDLLSENAMTVLKSRYLKKDENGRVIETSDEMFHRVASSIAKIDALYDPNADIEKIKNEFYEMISNLEFLPNSPT</sequence>
<dbReference type="EMBL" id="BART01013020">
    <property type="protein sequence ID" value="GAG88116.1"/>
    <property type="molecule type" value="Genomic_DNA"/>
</dbReference>
<dbReference type="AlphaFoldDB" id="X1CVA9"/>
<dbReference type="GO" id="GO:0031419">
    <property type="term" value="F:cobalamin binding"/>
    <property type="evidence" value="ECO:0007669"/>
    <property type="project" value="UniProtKB-KW"/>
</dbReference>
<accession>X1CVA9</accession>
<gene>
    <name evidence="6" type="ORF">S01H4_26864</name>
</gene>
<dbReference type="InterPro" id="IPR013509">
    <property type="entry name" value="RNR_lsu_N"/>
</dbReference>
<proteinExistence type="predicted"/>
<keyword evidence="2" id="KW-0846">Cobalamin</keyword>
<organism evidence="6">
    <name type="scientific">marine sediment metagenome</name>
    <dbReference type="NCBI Taxonomy" id="412755"/>
    <lineage>
        <taxon>unclassified sequences</taxon>
        <taxon>metagenomes</taxon>
        <taxon>ecological metagenomes</taxon>
    </lineage>
</organism>
<comment type="cofactor">
    <cofactor evidence="1">
        <name>adenosylcob(III)alamin</name>
        <dbReference type="ChEBI" id="CHEBI:18408"/>
    </cofactor>
</comment>
<feature type="domain" description="Ribonucleotide reductase large subunit N-terminal" evidence="5">
    <location>
        <begin position="14"/>
        <end position="86"/>
    </location>
</feature>
<name>X1CVA9_9ZZZZ</name>